<evidence type="ECO:0000313" key="2">
    <source>
        <dbReference type="EMBL" id="GGF37695.1"/>
    </source>
</evidence>
<organism evidence="2 3">
    <name type="scientific">Ornithinimicrobium tianjinense</name>
    <dbReference type="NCBI Taxonomy" id="1195761"/>
    <lineage>
        <taxon>Bacteria</taxon>
        <taxon>Bacillati</taxon>
        <taxon>Actinomycetota</taxon>
        <taxon>Actinomycetes</taxon>
        <taxon>Micrococcales</taxon>
        <taxon>Ornithinimicrobiaceae</taxon>
        <taxon>Ornithinimicrobium</taxon>
    </lineage>
</organism>
<gene>
    <name evidence="2" type="ORF">GCM10011366_01510</name>
</gene>
<dbReference type="InterPro" id="IPR021517">
    <property type="entry name" value="DUF3180"/>
</dbReference>
<keyword evidence="1" id="KW-1133">Transmembrane helix</keyword>
<dbReference type="AlphaFoldDB" id="A0A917F2V9"/>
<dbReference type="Proteomes" id="UP000605670">
    <property type="component" value="Unassembled WGS sequence"/>
</dbReference>
<evidence type="ECO:0000313" key="3">
    <source>
        <dbReference type="Proteomes" id="UP000605670"/>
    </source>
</evidence>
<evidence type="ECO:0000256" key="1">
    <source>
        <dbReference type="SAM" id="Phobius"/>
    </source>
</evidence>
<feature type="transmembrane region" description="Helical" evidence="1">
    <location>
        <begin position="81"/>
        <end position="101"/>
    </location>
</feature>
<sequence>MNRLDGVRPGRAVLVAVLSGMASWLLLQLVVALDGQPPVISWLGLVPLVAVTLLVLVMGWQIRRYVLGRSTVRPSPQRGRGTLVGAQAAALGGAALLGWYLANALVHLPVVDVPSHRTQLVWGLVHAGAALLLSLVGFLAQHWCRIPPEDDDDRGEGVTDGGLAYS</sequence>
<keyword evidence="1" id="KW-0472">Membrane</keyword>
<evidence type="ECO:0008006" key="4">
    <source>
        <dbReference type="Google" id="ProtNLM"/>
    </source>
</evidence>
<dbReference type="RefSeq" id="WP_188427723.1">
    <property type="nucleotide sequence ID" value="NZ_BAABKH010000010.1"/>
</dbReference>
<comment type="caution">
    <text evidence="2">The sequence shown here is derived from an EMBL/GenBank/DDBJ whole genome shotgun (WGS) entry which is preliminary data.</text>
</comment>
<dbReference type="Pfam" id="PF11377">
    <property type="entry name" value="DUF3180"/>
    <property type="match status" value="1"/>
</dbReference>
<proteinExistence type="predicted"/>
<feature type="transmembrane region" description="Helical" evidence="1">
    <location>
        <begin position="39"/>
        <end position="60"/>
    </location>
</feature>
<accession>A0A917F2V9</accession>
<protein>
    <recommendedName>
        <fullName evidence="4">DUF3180 domain-containing protein</fullName>
    </recommendedName>
</protein>
<keyword evidence="3" id="KW-1185">Reference proteome</keyword>
<name>A0A917F2V9_9MICO</name>
<reference evidence="2" key="1">
    <citation type="journal article" date="2014" name="Int. J. Syst. Evol. Microbiol.">
        <title>Complete genome sequence of Corynebacterium casei LMG S-19264T (=DSM 44701T), isolated from a smear-ripened cheese.</title>
        <authorList>
            <consortium name="US DOE Joint Genome Institute (JGI-PGF)"/>
            <person name="Walter F."/>
            <person name="Albersmeier A."/>
            <person name="Kalinowski J."/>
            <person name="Ruckert C."/>
        </authorList>
    </citation>
    <scope>NUCLEOTIDE SEQUENCE</scope>
    <source>
        <strain evidence="2">CGMCC 1.12160</strain>
    </source>
</reference>
<feature type="transmembrane region" description="Helical" evidence="1">
    <location>
        <begin position="12"/>
        <end position="33"/>
    </location>
</feature>
<reference evidence="2" key="2">
    <citation type="submission" date="2020-09" db="EMBL/GenBank/DDBJ databases">
        <authorList>
            <person name="Sun Q."/>
            <person name="Zhou Y."/>
        </authorList>
    </citation>
    <scope>NUCLEOTIDE SEQUENCE</scope>
    <source>
        <strain evidence="2">CGMCC 1.12160</strain>
    </source>
</reference>
<feature type="transmembrane region" description="Helical" evidence="1">
    <location>
        <begin position="121"/>
        <end position="140"/>
    </location>
</feature>
<keyword evidence="1" id="KW-0812">Transmembrane</keyword>
<dbReference type="EMBL" id="BMEM01000001">
    <property type="protein sequence ID" value="GGF37695.1"/>
    <property type="molecule type" value="Genomic_DNA"/>
</dbReference>